<keyword evidence="1" id="KW-1133">Transmembrane helix</keyword>
<evidence type="ECO:0000313" key="2">
    <source>
        <dbReference type="EMBL" id="QDV86253.1"/>
    </source>
</evidence>
<feature type="transmembrane region" description="Helical" evidence="1">
    <location>
        <begin position="21"/>
        <end position="38"/>
    </location>
</feature>
<keyword evidence="1" id="KW-0812">Transmembrane</keyword>
<accession>A0ABX5XW47</accession>
<protein>
    <submittedName>
        <fullName evidence="2">Uncharacterized protein</fullName>
    </submittedName>
</protein>
<name>A0ABX5XW47_9BACT</name>
<dbReference type="RefSeq" id="WP_145217122.1">
    <property type="nucleotide sequence ID" value="NZ_CP036432.1"/>
</dbReference>
<organism evidence="2 3">
    <name type="scientific">Stieleria magnilauensis</name>
    <dbReference type="NCBI Taxonomy" id="2527963"/>
    <lineage>
        <taxon>Bacteria</taxon>
        <taxon>Pseudomonadati</taxon>
        <taxon>Planctomycetota</taxon>
        <taxon>Planctomycetia</taxon>
        <taxon>Pirellulales</taxon>
        <taxon>Pirellulaceae</taxon>
        <taxon>Stieleria</taxon>
    </lineage>
</organism>
<dbReference type="EMBL" id="CP036432">
    <property type="protein sequence ID" value="QDV86253.1"/>
    <property type="molecule type" value="Genomic_DNA"/>
</dbReference>
<dbReference type="Proteomes" id="UP000318081">
    <property type="component" value="Chromosome"/>
</dbReference>
<keyword evidence="3" id="KW-1185">Reference proteome</keyword>
<reference evidence="2 3" key="1">
    <citation type="submission" date="2019-02" db="EMBL/GenBank/DDBJ databases">
        <title>Deep-cultivation of Planctomycetes and their phenomic and genomic characterization uncovers novel biology.</title>
        <authorList>
            <person name="Wiegand S."/>
            <person name="Jogler M."/>
            <person name="Boedeker C."/>
            <person name="Pinto D."/>
            <person name="Vollmers J."/>
            <person name="Rivas-Marin E."/>
            <person name="Kohn T."/>
            <person name="Peeters S.H."/>
            <person name="Heuer A."/>
            <person name="Rast P."/>
            <person name="Oberbeckmann S."/>
            <person name="Bunk B."/>
            <person name="Jeske O."/>
            <person name="Meyerdierks A."/>
            <person name="Storesund J.E."/>
            <person name="Kallscheuer N."/>
            <person name="Luecker S."/>
            <person name="Lage O.M."/>
            <person name="Pohl T."/>
            <person name="Merkel B.J."/>
            <person name="Hornburger P."/>
            <person name="Mueller R.-W."/>
            <person name="Bruemmer F."/>
            <person name="Labrenz M."/>
            <person name="Spormann A.M."/>
            <person name="Op den Camp H."/>
            <person name="Overmann J."/>
            <person name="Amann R."/>
            <person name="Jetten M.S.M."/>
            <person name="Mascher T."/>
            <person name="Medema M.H."/>
            <person name="Devos D.P."/>
            <person name="Kaster A.-K."/>
            <person name="Ovreas L."/>
            <person name="Rohde M."/>
            <person name="Galperin M.Y."/>
            <person name="Jogler C."/>
        </authorList>
    </citation>
    <scope>NUCLEOTIDE SEQUENCE [LARGE SCALE GENOMIC DNA]</scope>
    <source>
        <strain evidence="2 3">TBK1r</strain>
    </source>
</reference>
<keyword evidence="1" id="KW-0472">Membrane</keyword>
<gene>
    <name evidence="2" type="ORF">TBK1r_52720</name>
</gene>
<evidence type="ECO:0000313" key="3">
    <source>
        <dbReference type="Proteomes" id="UP000318081"/>
    </source>
</evidence>
<sequence length="209" mass="22210">MVDQPQQADQRSFVRRRAVPLLAAATLTSIFVAAYFAGQTHALRQANQATTAQAAASGADLPSGLKLPTLDATAAFSSEKFSMATGFVSANAEGLFVLDHNSGLLQCSVMYPRLGQFLGLFVVNVHDALGTGKGAEYMMMTGLVDMPSSNSNPLASSVVYVLNTTTGMYACYYIPFNRTMMNSNKPQQGNLVLLATGSADPVVDRDAIR</sequence>
<proteinExistence type="predicted"/>
<evidence type="ECO:0000256" key="1">
    <source>
        <dbReference type="SAM" id="Phobius"/>
    </source>
</evidence>